<accession>A0A9P1DJ63</accession>
<reference evidence="1" key="1">
    <citation type="submission" date="2022-10" db="EMBL/GenBank/DDBJ databases">
        <authorList>
            <person name="Chen Y."/>
            <person name="Dougan E. K."/>
            <person name="Chan C."/>
            <person name="Rhodes N."/>
            <person name="Thang M."/>
        </authorList>
    </citation>
    <scope>NUCLEOTIDE SEQUENCE</scope>
</reference>
<organism evidence="1">
    <name type="scientific">Cladocopium goreaui</name>
    <dbReference type="NCBI Taxonomy" id="2562237"/>
    <lineage>
        <taxon>Eukaryota</taxon>
        <taxon>Sar</taxon>
        <taxon>Alveolata</taxon>
        <taxon>Dinophyceae</taxon>
        <taxon>Suessiales</taxon>
        <taxon>Symbiodiniaceae</taxon>
        <taxon>Cladocopium</taxon>
    </lineage>
</organism>
<keyword evidence="3" id="KW-1185">Reference proteome</keyword>
<protein>
    <submittedName>
        <fullName evidence="1">Uncharacterized protein</fullName>
    </submittedName>
</protein>
<dbReference type="AlphaFoldDB" id="A0A9P1DJ63"/>
<sequence length="82" mass="9014">ACRSRLLAVGRGNRYFRGLRPCVSCAECRGKSGAGVASKALGDLIQWPVELPRSWRGPQCHRWGSATLALRPRKDHRSLSLG</sequence>
<comment type="caution">
    <text evidence="1">The sequence shown here is derived from an EMBL/GenBank/DDBJ whole genome shotgun (WGS) entry which is preliminary data.</text>
</comment>
<evidence type="ECO:0000313" key="1">
    <source>
        <dbReference type="EMBL" id="CAI4010635.1"/>
    </source>
</evidence>
<dbReference type="Proteomes" id="UP001152797">
    <property type="component" value="Unassembled WGS sequence"/>
</dbReference>
<dbReference type="EMBL" id="CAMXCT020004875">
    <property type="protein sequence ID" value="CAL1164010.1"/>
    <property type="molecule type" value="Genomic_DNA"/>
</dbReference>
<evidence type="ECO:0000313" key="2">
    <source>
        <dbReference type="EMBL" id="CAL4797947.1"/>
    </source>
</evidence>
<dbReference type="EMBL" id="CAMXCT010004875">
    <property type="protein sequence ID" value="CAI4010635.1"/>
    <property type="molecule type" value="Genomic_DNA"/>
</dbReference>
<feature type="non-terminal residue" evidence="1">
    <location>
        <position position="1"/>
    </location>
</feature>
<reference evidence="2 3" key="2">
    <citation type="submission" date="2024-05" db="EMBL/GenBank/DDBJ databases">
        <authorList>
            <person name="Chen Y."/>
            <person name="Shah S."/>
            <person name="Dougan E. K."/>
            <person name="Thang M."/>
            <person name="Chan C."/>
        </authorList>
    </citation>
    <scope>NUCLEOTIDE SEQUENCE [LARGE SCALE GENOMIC DNA]</scope>
</reference>
<dbReference type="EMBL" id="CAMXCT030004875">
    <property type="protein sequence ID" value="CAL4797947.1"/>
    <property type="molecule type" value="Genomic_DNA"/>
</dbReference>
<gene>
    <name evidence="1" type="ORF">C1SCF055_LOCUS35887</name>
</gene>
<evidence type="ECO:0000313" key="3">
    <source>
        <dbReference type="Proteomes" id="UP001152797"/>
    </source>
</evidence>
<name>A0A9P1DJ63_9DINO</name>
<proteinExistence type="predicted"/>